<feature type="region of interest" description="Disordered" evidence="6">
    <location>
        <begin position="334"/>
        <end position="357"/>
    </location>
</feature>
<accession>A0A1Y1IBT7</accession>
<dbReference type="InterPro" id="IPR020846">
    <property type="entry name" value="MFS_dom"/>
</dbReference>
<feature type="transmembrane region" description="Helical" evidence="7">
    <location>
        <begin position="225"/>
        <end position="245"/>
    </location>
</feature>
<feature type="transmembrane region" description="Helical" evidence="7">
    <location>
        <begin position="456"/>
        <end position="474"/>
    </location>
</feature>
<dbReference type="GO" id="GO:0022857">
    <property type="term" value="F:transmembrane transporter activity"/>
    <property type="evidence" value="ECO:0007669"/>
    <property type="project" value="InterPro"/>
</dbReference>
<dbReference type="InterPro" id="IPR005829">
    <property type="entry name" value="Sugar_transporter_CS"/>
</dbReference>
<feature type="transmembrane region" description="Helical" evidence="7">
    <location>
        <begin position="128"/>
        <end position="148"/>
    </location>
</feature>
<evidence type="ECO:0000259" key="8">
    <source>
        <dbReference type="PROSITE" id="PS50850"/>
    </source>
</evidence>
<dbReference type="Pfam" id="PF00083">
    <property type="entry name" value="Sugar_tr"/>
    <property type="match status" value="1"/>
</dbReference>
<reference evidence="9 10" key="1">
    <citation type="journal article" date="2014" name="Nat. Commun.">
        <title>Klebsormidium flaccidum genome reveals primary factors for plant terrestrial adaptation.</title>
        <authorList>
            <person name="Hori K."/>
            <person name="Maruyama F."/>
            <person name="Fujisawa T."/>
            <person name="Togashi T."/>
            <person name="Yamamoto N."/>
            <person name="Seo M."/>
            <person name="Sato S."/>
            <person name="Yamada T."/>
            <person name="Mori H."/>
            <person name="Tajima N."/>
            <person name="Moriyama T."/>
            <person name="Ikeuchi M."/>
            <person name="Watanabe M."/>
            <person name="Wada H."/>
            <person name="Kobayashi K."/>
            <person name="Saito M."/>
            <person name="Masuda T."/>
            <person name="Sasaki-Sekimoto Y."/>
            <person name="Mashiguchi K."/>
            <person name="Awai K."/>
            <person name="Shimojima M."/>
            <person name="Masuda S."/>
            <person name="Iwai M."/>
            <person name="Nobusawa T."/>
            <person name="Narise T."/>
            <person name="Kondo S."/>
            <person name="Saito H."/>
            <person name="Sato R."/>
            <person name="Murakawa M."/>
            <person name="Ihara Y."/>
            <person name="Oshima-Yamada Y."/>
            <person name="Ohtaka K."/>
            <person name="Satoh M."/>
            <person name="Sonobe K."/>
            <person name="Ishii M."/>
            <person name="Ohtani R."/>
            <person name="Kanamori-Sato M."/>
            <person name="Honoki R."/>
            <person name="Miyazaki D."/>
            <person name="Mochizuki H."/>
            <person name="Umetsu J."/>
            <person name="Higashi K."/>
            <person name="Shibata D."/>
            <person name="Kamiya Y."/>
            <person name="Sato N."/>
            <person name="Nakamura Y."/>
            <person name="Tabata S."/>
            <person name="Ida S."/>
            <person name="Kurokawa K."/>
            <person name="Ohta H."/>
        </authorList>
    </citation>
    <scope>NUCLEOTIDE SEQUENCE [LARGE SCALE GENOMIC DNA]</scope>
    <source>
        <strain evidence="9 10">NIES-2285</strain>
    </source>
</reference>
<protein>
    <submittedName>
        <fullName evidence="9">Transporter family protein</fullName>
    </submittedName>
</protein>
<evidence type="ECO:0000256" key="7">
    <source>
        <dbReference type="SAM" id="Phobius"/>
    </source>
</evidence>
<feature type="region of interest" description="Disordered" evidence="6">
    <location>
        <begin position="1"/>
        <end position="109"/>
    </location>
</feature>
<keyword evidence="4 7" id="KW-1133">Transmembrane helix</keyword>
<evidence type="ECO:0000256" key="2">
    <source>
        <dbReference type="ARBA" id="ARBA00022448"/>
    </source>
</evidence>
<evidence type="ECO:0000256" key="1">
    <source>
        <dbReference type="ARBA" id="ARBA00004141"/>
    </source>
</evidence>
<dbReference type="PANTHER" id="PTHR23511:SF5">
    <property type="entry name" value="MAJOR FACILITATOR-TYPE TRANSPORTER HXNZ-RELATED"/>
    <property type="match status" value="1"/>
</dbReference>
<evidence type="ECO:0000256" key="3">
    <source>
        <dbReference type="ARBA" id="ARBA00022692"/>
    </source>
</evidence>
<dbReference type="PROSITE" id="PS00216">
    <property type="entry name" value="SUGAR_TRANSPORT_1"/>
    <property type="match status" value="1"/>
</dbReference>
<dbReference type="AlphaFoldDB" id="A0A1Y1IBT7"/>
<evidence type="ECO:0000313" key="9">
    <source>
        <dbReference type="EMBL" id="GAQ88425.1"/>
    </source>
</evidence>
<dbReference type="Gene3D" id="1.20.1250.20">
    <property type="entry name" value="MFS general substrate transporter like domains"/>
    <property type="match status" value="1"/>
</dbReference>
<dbReference type="GO" id="GO:0016020">
    <property type="term" value="C:membrane"/>
    <property type="evidence" value="ECO:0000318"/>
    <property type="project" value="GO_Central"/>
</dbReference>
<feature type="transmembrane region" description="Helical" evidence="7">
    <location>
        <begin position="405"/>
        <end position="424"/>
    </location>
</feature>
<dbReference type="InterPro" id="IPR005828">
    <property type="entry name" value="MFS_sugar_transport-like"/>
</dbReference>
<gene>
    <name evidence="9" type="ORF">KFL_004270050</name>
</gene>
<feature type="transmembrane region" description="Helical" evidence="7">
    <location>
        <begin position="481"/>
        <end position="499"/>
    </location>
</feature>
<dbReference type="STRING" id="105231.A0A1Y1IBT7"/>
<dbReference type="EMBL" id="DF237376">
    <property type="protein sequence ID" value="GAQ88425.1"/>
    <property type="molecule type" value="Genomic_DNA"/>
</dbReference>
<feature type="compositionally biased region" description="Basic residues" evidence="6">
    <location>
        <begin position="64"/>
        <end position="73"/>
    </location>
</feature>
<name>A0A1Y1IBT7_KLENI</name>
<dbReference type="PROSITE" id="PS50850">
    <property type="entry name" value="MFS"/>
    <property type="match status" value="1"/>
</dbReference>
<feature type="transmembrane region" description="Helical" evidence="7">
    <location>
        <begin position="541"/>
        <end position="565"/>
    </location>
</feature>
<feature type="transmembrane region" description="Helical" evidence="7">
    <location>
        <begin position="168"/>
        <end position="188"/>
    </location>
</feature>
<dbReference type="SUPFAM" id="SSF103473">
    <property type="entry name" value="MFS general substrate transporter"/>
    <property type="match status" value="1"/>
</dbReference>
<comment type="subcellular location">
    <subcellularLocation>
        <location evidence="1">Membrane</location>
        <topology evidence="1">Multi-pass membrane protein</topology>
    </subcellularLocation>
</comment>
<sequence length="607" mass="64461">MQSSFSGTALTPPKLHAQRNLPPPMVSPSCSSNLSPKPPKPCTKPLTHHPSQHSTRPASFQAKGVRKKPHTKTMAKTNRDVEIPTAPVSTDPGSKYRAPEEGPEETREGGSFTMEEAIDALGFGRFQALLLGYTGMAWVAEAMEMMLLSFVGPAVRTEWGLQGWQEGAISSVVFIGMMIGAYSWGVFSDQRGRRFGFFATAVLTLFAGLASAVSPNYGVLLATRFLVGVGLGGGPTVFSLFTEFLPTSDRGFWLVGINMFWTLGSVAEASLAWAVLPSLGWRWLLALSAVPLGVLLLAYPLLPESPRFLLGVKGDGKEARKVLERVAKSNGRSLPPGELVLRGPEEKPLRRDDEEAGHQLTAAADVQTSRHTDGGVHSAGNWGPLESLRAVVAPLFSPSLRSTTLVLWSVFFANAFTYYGLVLLTSQLAAGGECGGGAAAAAAAGADGSDKVYREVFVTSLAEFPGLLVAAFALDKIGRKLSMQSLFTLTGLFLLPLVFKHSDAGITAVLLFGARASIMGAFTSLFIYAPEFYPTSVRSTGLGLASSFSRLGGMFCPLVAVDLVANCHIDLAVSLFSVVPLGAAFAVSRLTVETTGRALSDEVHVDS</sequence>
<keyword evidence="10" id="KW-1185">Reference proteome</keyword>
<evidence type="ECO:0000256" key="4">
    <source>
        <dbReference type="ARBA" id="ARBA00022989"/>
    </source>
</evidence>
<evidence type="ECO:0000313" key="10">
    <source>
        <dbReference type="Proteomes" id="UP000054558"/>
    </source>
</evidence>
<dbReference type="OrthoDB" id="4139357at2759"/>
<evidence type="ECO:0000256" key="6">
    <source>
        <dbReference type="SAM" id="MobiDB-lite"/>
    </source>
</evidence>
<feature type="compositionally biased region" description="Basic and acidic residues" evidence="6">
    <location>
        <begin position="97"/>
        <end position="108"/>
    </location>
</feature>
<feature type="domain" description="Major facilitator superfamily (MFS) profile" evidence="8">
    <location>
        <begin position="130"/>
        <end position="595"/>
    </location>
</feature>
<proteinExistence type="predicted"/>
<organism evidence="9 10">
    <name type="scientific">Klebsormidium nitens</name>
    <name type="common">Green alga</name>
    <name type="synonym">Ulothrix nitens</name>
    <dbReference type="NCBI Taxonomy" id="105231"/>
    <lineage>
        <taxon>Eukaryota</taxon>
        <taxon>Viridiplantae</taxon>
        <taxon>Streptophyta</taxon>
        <taxon>Klebsormidiophyceae</taxon>
        <taxon>Klebsormidiales</taxon>
        <taxon>Klebsormidiaceae</taxon>
        <taxon>Klebsormidium</taxon>
    </lineage>
</organism>
<dbReference type="OMA" id="LLWFIWM"/>
<keyword evidence="2" id="KW-0813">Transport</keyword>
<feature type="transmembrane region" description="Helical" evidence="7">
    <location>
        <begin position="571"/>
        <end position="592"/>
    </location>
</feature>
<dbReference type="PANTHER" id="PTHR23511">
    <property type="entry name" value="SYNAPTIC VESICLE GLYCOPROTEIN 2"/>
    <property type="match status" value="1"/>
</dbReference>
<feature type="transmembrane region" description="Helical" evidence="7">
    <location>
        <begin position="195"/>
        <end position="213"/>
    </location>
</feature>
<keyword evidence="5 7" id="KW-0472">Membrane</keyword>
<feature type="transmembrane region" description="Helical" evidence="7">
    <location>
        <begin position="252"/>
        <end position="275"/>
    </location>
</feature>
<dbReference type="Proteomes" id="UP000054558">
    <property type="component" value="Unassembled WGS sequence"/>
</dbReference>
<feature type="compositionally biased region" description="Basic and acidic residues" evidence="6">
    <location>
        <begin position="343"/>
        <end position="357"/>
    </location>
</feature>
<feature type="transmembrane region" description="Helical" evidence="7">
    <location>
        <begin position="505"/>
        <end position="529"/>
    </location>
</feature>
<evidence type="ECO:0000256" key="5">
    <source>
        <dbReference type="ARBA" id="ARBA00023136"/>
    </source>
</evidence>
<feature type="transmembrane region" description="Helical" evidence="7">
    <location>
        <begin position="281"/>
        <end position="302"/>
    </location>
</feature>
<dbReference type="InterPro" id="IPR036259">
    <property type="entry name" value="MFS_trans_sf"/>
</dbReference>
<keyword evidence="3 7" id="KW-0812">Transmembrane</keyword>